<dbReference type="AlphaFoldDB" id="A0A177BX02"/>
<proteinExistence type="predicted"/>
<sequence>MSYPNTRGPFGWTTATDSSSSEDKRRNRFNRLALASEPSNSHAEALPCGRVEAFYMQPPSRSWPVSPPRCAAEMPRVNPNYEDHRDVSPLGSPIVTHMQYRQHQSSGHGVGKNDLPFRAGVTDATSRAISAPTTPRRTYTRPDELQFPESPASEVPGSHERHVVDLLNRGANVVRAAVAFEQPVLRRQNALRKPSVSVQSPRLRFAQEVNTKEARLGLVRTGQQ</sequence>
<dbReference type="RefSeq" id="XP_018030308.1">
    <property type="nucleotide sequence ID" value="XM_018183349.1"/>
</dbReference>
<keyword evidence="3" id="KW-1185">Reference proteome</keyword>
<protein>
    <submittedName>
        <fullName evidence="2">Uncharacterized protein</fullName>
    </submittedName>
</protein>
<gene>
    <name evidence="2" type="ORF">CC84DRAFT_1222281</name>
</gene>
<evidence type="ECO:0000313" key="2">
    <source>
        <dbReference type="EMBL" id="OAF99942.1"/>
    </source>
</evidence>
<evidence type="ECO:0000313" key="3">
    <source>
        <dbReference type="Proteomes" id="UP000077069"/>
    </source>
</evidence>
<accession>A0A177BX02</accession>
<dbReference type="EMBL" id="KV441560">
    <property type="protein sequence ID" value="OAF99942.1"/>
    <property type="molecule type" value="Genomic_DNA"/>
</dbReference>
<dbReference type="OrthoDB" id="10464817at2759"/>
<name>A0A177BX02_9PLEO</name>
<feature type="region of interest" description="Disordered" evidence="1">
    <location>
        <begin position="1"/>
        <end position="27"/>
    </location>
</feature>
<organism evidence="2 3">
    <name type="scientific">Paraphaeosphaeria sporulosa</name>
    <dbReference type="NCBI Taxonomy" id="1460663"/>
    <lineage>
        <taxon>Eukaryota</taxon>
        <taxon>Fungi</taxon>
        <taxon>Dikarya</taxon>
        <taxon>Ascomycota</taxon>
        <taxon>Pezizomycotina</taxon>
        <taxon>Dothideomycetes</taxon>
        <taxon>Pleosporomycetidae</taxon>
        <taxon>Pleosporales</taxon>
        <taxon>Massarineae</taxon>
        <taxon>Didymosphaeriaceae</taxon>
        <taxon>Paraphaeosphaeria</taxon>
    </lineage>
</organism>
<evidence type="ECO:0000256" key="1">
    <source>
        <dbReference type="SAM" id="MobiDB-lite"/>
    </source>
</evidence>
<dbReference type="Proteomes" id="UP000077069">
    <property type="component" value="Unassembled WGS sequence"/>
</dbReference>
<reference evidence="2 3" key="1">
    <citation type="submission" date="2016-05" db="EMBL/GenBank/DDBJ databases">
        <title>Comparative analysis of secretome profiles of manganese(II)-oxidizing ascomycete fungi.</title>
        <authorList>
            <consortium name="DOE Joint Genome Institute"/>
            <person name="Zeiner C.A."/>
            <person name="Purvine S.O."/>
            <person name="Zink E.M."/>
            <person name="Wu S."/>
            <person name="Pasa-Tolic L."/>
            <person name="Chaput D.L."/>
            <person name="Haridas S."/>
            <person name="Grigoriev I.V."/>
            <person name="Santelli C.M."/>
            <person name="Hansel C.M."/>
        </authorList>
    </citation>
    <scope>NUCLEOTIDE SEQUENCE [LARGE SCALE GENOMIC DNA]</scope>
    <source>
        <strain evidence="2 3">AP3s5-JAC2a</strain>
    </source>
</reference>
<feature type="region of interest" description="Disordered" evidence="1">
    <location>
        <begin position="125"/>
        <end position="158"/>
    </location>
</feature>
<dbReference type="InParanoid" id="A0A177BX02"/>
<dbReference type="GeneID" id="28766835"/>